<gene>
    <name evidence="1" type="ORF">mPipKuh1_010022</name>
</gene>
<sequence>MALHSFPCRGGVKNPETTTEMHLSLLLELELGPPRMASFLAQGKGVRRKVGGPSPRCTQLSTERDGQTATALCPGLSCSSLPHPHCPRHATTTRDCSIATPTPRFHLEPQGHLAGLPTRFGPKVSRLQLVEVLSDFRQEASW</sequence>
<protein>
    <submittedName>
        <fullName evidence="1">Uncharacterized protein</fullName>
    </submittedName>
</protein>
<reference evidence="1 2" key="1">
    <citation type="journal article" date="2020" name="Nature">
        <title>Six reference-quality genomes reveal evolution of bat adaptations.</title>
        <authorList>
            <person name="Jebb D."/>
            <person name="Huang Z."/>
            <person name="Pippel M."/>
            <person name="Hughes G.M."/>
            <person name="Lavrichenko K."/>
            <person name="Devanna P."/>
            <person name="Winkler S."/>
            <person name="Jermiin L.S."/>
            <person name="Skirmuntt E.C."/>
            <person name="Katzourakis A."/>
            <person name="Burkitt-Gray L."/>
            <person name="Ray D.A."/>
            <person name="Sullivan K.A.M."/>
            <person name="Roscito J.G."/>
            <person name="Kirilenko B.M."/>
            <person name="Davalos L.M."/>
            <person name="Corthals A.P."/>
            <person name="Power M.L."/>
            <person name="Jones G."/>
            <person name="Ransome R.D."/>
            <person name="Dechmann D.K.N."/>
            <person name="Locatelli A.G."/>
            <person name="Puechmaille S.J."/>
            <person name="Fedrigo O."/>
            <person name="Jarvis E.D."/>
            <person name="Hiller M."/>
            <person name="Vernes S.C."/>
            <person name="Myers E.W."/>
            <person name="Teeling E.C."/>
        </authorList>
    </citation>
    <scope>NUCLEOTIDE SEQUENCE [LARGE SCALE GENOMIC DNA]</scope>
    <source>
        <strain evidence="1">MPipKuh1</strain>
        <tissue evidence="1">Flight muscle</tissue>
    </source>
</reference>
<proteinExistence type="predicted"/>
<organism evidence="1 2">
    <name type="scientific">Pipistrellus kuhlii</name>
    <name type="common">Kuhl's pipistrelle</name>
    <dbReference type="NCBI Taxonomy" id="59472"/>
    <lineage>
        <taxon>Eukaryota</taxon>
        <taxon>Metazoa</taxon>
        <taxon>Chordata</taxon>
        <taxon>Craniata</taxon>
        <taxon>Vertebrata</taxon>
        <taxon>Euteleostomi</taxon>
        <taxon>Mammalia</taxon>
        <taxon>Eutheria</taxon>
        <taxon>Laurasiatheria</taxon>
        <taxon>Chiroptera</taxon>
        <taxon>Yangochiroptera</taxon>
        <taxon>Vespertilionidae</taxon>
        <taxon>Pipistrellus</taxon>
    </lineage>
</organism>
<dbReference type="EMBL" id="JACAGB010000046">
    <property type="protein sequence ID" value="KAF6283978.1"/>
    <property type="molecule type" value="Genomic_DNA"/>
</dbReference>
<dbReference type="AlphaFoldDB" id="A0A7J7S6H8"/>
<name>A0A7J7S6H8_PIPKU</name>
<comment type="caution">
    <text evidence="1">The sequence shown here is derived from an EMBL/GenBank/DDBJ whole genome shotgun (WGS) entry which is preliminary data.</text>
</comment>
<evidence type="ECO:0000313" key="2">
    <source>
        <dbReference type="Proteomes" id="UP000558488"/>
    </source>
</evidence>
<evidence type="ECO:0000313" key="1">
    <source>
        <dbReference type="EMBL" id="KAF6283978.1"/>
    </source>
</evidence>
<keyword evidence="2" id="KW-1185">Reference proteome</keyword>
<accession>A0A7J7S6H8</accession>
<dbReference type="Proteomes" id="UP000558488">
    <property type="component" value="Unassembled WGS sequence"/>
</dbReference>